<reference evidence="11 12" key="1">
    <citation type="submission" date="2019-05" db="EMBL/GenBank/DDBJ databases">
        <authorList>
            <consortium name="Science for Life Laboratories"/>
        </authorList>
    </citation>
    <scope>NUCLEOTIDE SEQUENCE [LARGE SCALE GENOMIC DNA]</scope>
    <source>
        <strain evidence="11">Soil9</strain>
    </source>
</reference>
<dbReference type="Gene3D" id="3.90.550.10">
    <property type="entry name" value="Spore Coat Polysaccharide Biosynthesis Protein SpsA, Chain A"/>
    <property type="match status" value="1"/>
</dbReference>
<dbReference type="InterPro" id="IPR029044">
    <property type="entry name" value="Nucleotide-diphossugar_trans"/>
</dbReference>
<gene>
    <name evidence="11" type="ORF">SOIL9_42240</name>
</gene>
<proteinExistence type="predicted"/>
<dbReference type="Proteomes" id="UP000464178">
    <property type="component" value="Chromosome"/>
</dbReference>
<organism evidence="11 12">
    <name type="scientific">Gemmata massiliana</name>
    <dbReference type="NCBI Taxonomy" id="1210884"/>
    <lineage>
        <taxon>Bacteria</taxon>
        <taxon>Pseudomonadati</taxon>
        <taxon>Planctomycetota</taxon>
        <taxon>Planctomycetia</taxon>
        <taxon>Gemmatales</taxon>
        <taxon>Gemmataceae</taxon>
        <taxon>Gemmata</taxon>
    </lineage>
</organism>
<dbReference type="GO" id="GO:0009103">
    <property type="term" value="P:lipopolysaccharide biosynthetic process"/>
    <property type="evidence" value="ECO:0007669"/>
    <property type="project" value="UniProtKB-KW"/>
</dbReference>
<dbReference type="AlphaFoldDB" id="A0A6P2D265"/>
<keyword evidence="5" id="KW-0448">Lipopolysaccharide biosynthesis</keyword>
<keyword evidence="1" id="KW-1003">Cell membrane</keyword>
<dbReference type="CDD" id="cd04187">
    <property type="entry name" value="DPM1_like_bac"/>
    <property type="match status" value="1"/>
</dbReference>
<keyword evidence="2 11" id="KW-0328">Glycosyltransferase</keyword>
<sequence>MPSRDGHEDQPTPPSPLPEGKGESQSQPNPLTPFPRKEGGTEPKTGIDTPRAPVLSPSPFGGGIGEGLQPQPTPDLLSLVIPVFNERESLVALHAEITEVAQKLTERVEMIFVDDGSKDGSWGIVCDLATKDDRVRGIKFRRNFGKAAALAAGFSAARGSVVITMDADLQDDPHEIPHFLDALRGGLDVVSGWKKVRHDPWHKVFPSRVFNKFLSVLTGVHLHDHNCGMKAYRAESLREVYLYGELHRFVPVLATARGFKVGELVIQHRARKFGSSKYGWKRFIKGALDVTTVRLLTGFGRRPNHFLGAWGLTFGSGAVFGLLLLLANLFLRLIDGTLGAGPFTQMVVLILSVGCGLLGAQCLLAGLVTEMTVARKWLDNDPYSVAEHTPTKQEAR</sequence>
<protein>
    <recommendedName>
        <fullName evidence="10">Glycosyltransferase 2-like domain-containing protein</fullName>
    </recommendedName>
</protein>
<accession>A0A6P2D265</accession>
<evidence type="ECO:0000313" key="11">
    <source>
        <dbReference type="EMBL" id="VTR93490.1"/>
    </source>
</evidence>
<feature type="transmembrane region" description="Helical" evidence="9">
    <location>
        <begin position="343"/>
        <end position="368"/>
    </location>
</feature>
<evidence type="ECO:0000256" key="8">
    <source>
        <dbReference type="SAM" id="MobiDB-lite"/>
    </source>
</evidence>
<evidence type="ECO:0000256" key="7">
    <source>
        <dbReference type="ARBA" id="ARBA00023136"/>
    </source>
</evidence>
<dbReference type="KEGG" id="gms:SOIL9_42240"/>
<dbReference type="GO" id="GO:0005886">
    <property type="term" value="C:plasma membrane"/>
    <property type="evidence" value="ECO:0007669"/>
    <property type="project" value="TreeGrafter"/>
</dbReference>
<dbReference type="GO" id="GO:0099621">
    <property type="term" value="F:undecaprenyl-phosphate 4-deoxy-4-formamido-L-arabinose transferase activity"/>
    <property type="evidence" value="ECO:0007669"/>
    <property type="project" value="TreeGrafter"/>
</dbReference>
<evidence type="ECO:0000256" key="5">
    <source>
        <dbReference type="ARBA" id="ARBA00022985"/>
    </source>
</evidence>
<dbReference type="InterPro" id="IPR050256">
    <property type="entry name" value="Glycosyltransferase_2"/>
</dbReference>
<keyword evidence="4 9" id="KW-0812">Transmembrane</keyword>
<keyword evidence="6 9" id="KW-1133">Transmembrane helix</keyword>
<feature type="transmembrane region" description="Helical" evidence="9">
    <location>
        <begin position="306"/>
        <end position="331"/>
    </location>
</feature>
<feature type="region of interest" description="Disordered" evidence="8">
    <location>
        <begin position="1"/>
        <end position="71"/>
    </location>
</feature>
<dbReference type="PANTHER" id="PTHR48090:SF3">
    <property type="entry name" value="UNDECAPRENYL-PHOSPHATE 4-DEOXY-4-FORMAMIDO-L-ARABINOSE TRANSFERASE"/>
    <property type="match status" value="1"/>
</dbReference>
<evidence type="ECO:0000259" key="10">
    <source>
        <dbReference type="Pfam" id="PF00535"/>
    </source>
</evidence>
<evidence type="ECO:0000256" key="9">
    <source>
        <dbReference type="SAM" id="Phobius"/>
    </source>
</evidence>
<evidence type="ECO:0000313" key="12">
    <source>
        <dbReference type="Proteomes" id="UP000464178"/>
    </source>
</evidence>
<feature type="compositionally biased region" description="Basic and acidic residues" evidence="8">
    <location>
        <begin position="1"/>
        <end position="10"/>
    </location>
</feature>
<evidence type="ECO:0000256" key="3">
    <source>
        <dbReference type="ARBA" id="ARBA00022679"/>
    </source>
</evidence>
<evidence type="ECO:0000256" key="6">
    <source>
        <dbReference type="ARBA" id="ARBA00022989"/>
    </source>
</evidence>
<keyword evidence="3 11" id="KW-0808">Transferase</keyword>
<dbReference type="EMBL" id="LR593886">
    <property type="protein sequence ID" value="VTR93490.1"/>
    <property type="molecule type" value="Genomic_DNA"/>
</dbReference>
<keyword evidence="7 9" id="KW-0472">Membrane</keyword>
<dbReference type="SUPFAM" id="SSF53448">
    <property type="entry name" value="Nucleotide-diphospho-sugar transferases"/>
    <property type="match status" value="1"/>
</dbReference>
<dbReference type="InterPro" id="IPR001173">
    <property type="entry name" value="Glyco_trans_2-like"/>
</dbReference>
<evidence type="ECO:0000256" key="2">
    <source>
        <dbReference type="ARBA" id="ARBA00022676"/>
    </source>
</evidence>
<evidence type="ECO:0000256" key="4">
    <source>
        <dbReference type="ARBA" id="ARBA00022692"/>
    </source>
</evidence>
<dbReference type="PANTHER" id="PTHR48090">
    <property type="entry name" value="UNDECAPRENYL-PHOSPHATE 4-DEOXY-4-FORMAMIDO-L-ARABINOSE TRANSFERASE-RELATED"/>
    <property type="match status" value="1"/>
</dbReference>
<evidence type="ECO:0000256" key="1">
    <source>
        <dbReference type="ARBA" id="ARBA00022475"/>
    </source>
</evidence>
<feature type="domain" description="Glycosyltransferase 2-like" evidence="10">
    <location>
        <begin position="78"/>
        <end position="240"/>
    </location>
</feature>
<keyword evidence="12" id="KW-1185">Reference proteome</keyword>
<dbReference type="Pfam" id="PF00535">
    <property type="entry name" value="Glycos_transf_2"/>
    <property type="match status" value="1"/>
</dbReference>
<name>A0A6P2D265_9BACT</name>